<reference evidence="3 4" key="1">
    <citation type="journal article" date="2016" name="Nat. Commun.">
        <title>Thousands of microbial genomes shed light on interconnected biogeochemical processes in an aquifer system.</title>
        <authorList>
            <person name="Anantharaman K."/>
            <person name="Brown C.T."/>
            <person name="Hug L.A."/>
            <person name="Sharon I."/>
            <person name="Castelle C.J."/>
            <person name="Probst A.J."/>
            <person name="Thomas B.C."/>
            <person name="Singh A."/>
            <person name="Wilkins M.J."/>
            <person name="Karaoz U."/>
            <person name="Brodie E.L."/>
            <person name="Williams K.H."/>
            <person name="Hubbard S.S."/>
            <person name="Banfield J.F."/>
        </authorList>
    </citation>
    <scope>NUCLEOTIDE SEQUENCE [LARGE SCALE GENOMIC DNA]</scope>
</reference>
<feature type="chain" id="PRO_5009583661" description="DUF5667 domain-containing protein" evidence="2">
    <location>
        <begin position="23"/>
        <end position="226"/>
    </location>
</feature>
<dbReference type="AlphaFoldDB" id="A0A1G2MGI2"/>
<feature type="signal peptide" evidence="2">
    <location>
        <begin position="1"/>
        <end position="22"/>
    </location>
</feature>
<name>A0A1G2MGI2_9BACT</name>
<gene>
    <name evidence="3" type="ORF">A3C72_02105</name>
</gene>
<evidence type="ECO:0008006" key="5">
    <source>
        <dbReference type="Google" id="ProtNLM"/>
    </source>
</evidence>
<dbReference type="EMBL" id="MHRK01000044">
    <property type="protein sequence ID" value="OHA22988.1"/>
    <property type="molecule type" value="Genomic_DNA"/>
</dbReference>
<keyword evidence="2" id="KW-0732">Signal</keyword>
<organism evidence="3 4">
    <name type="scientific">Candidatus Taylorbacteria bacterium RIFCSPHIGHO2_02_FULL_43_32b</name>
    <dbReference type="NCBI Taxonomy" id="1802306"/>
    <lineage>
        <taxon>Bacteria</taxon>
        <taxon>Candidatus Tayloriibacteriota</taxon>
    </lineage>
</organism>
<proteinExistence type="predicted"/>
<feature type="coiled-coil region" evidence="1">
    <location>
        <begin position="54"/>
        <end position="92"/>
    </location>
</feature>
<evidence type="ECO:0000256" key="2">
    <source>
        <dbReference type="SAM" id="SignalP"/>
    </source>
</evidence>
<evidence type="ECO:0000313" key="3">
    <source>
        <dbReference type="EMBL" id="OHA22988.1"/>
    </source>
</evidence>
<dbReference type="Proteomes" id="UP000177130">
    <property type="component" value="Unassembled WGS sequence"/>
</dbReference>
<dbReference type="STRING" id="1802306.A3C72_02105"/>
<evidence type="ECO:0000256" key="1">
    <source>
        <dbReference type="SAM" id="Coils"/>
    </source>
</evidence>
<evidence type="ECO:0000313" key="4">
    <source>
        <dbReference type="Proteomes" id="UP000177130"/>
    </source>
</evidence>
<protein>
    <recommendedName>
        <fullName evidence="5">DUF5667 domain-containing protein</fullName>
    </recommendedName>
</protein>
<accession>A0A1G2MGI2</accession>
<keyword evidence="1" id="KW-0175">Coiled coil</keyword>
<sequence length="226" mass="24993">MNKYIKIVALVLTLGLGSGAYAIATTSTDVMPGINREVRESRQTFQEETVKPALQQIREQRESARGETNEVRAQIQSEIQEGREALQEQKRVFREDLRKKLASGLRARITKTLLRLDEVIVRLENINKRIETRITRLESEGLTPVTTKAMVQESKEKSDLAKTSIQNAKMALASAAISATTDTEELRNILKAAEMSVKEAKTATVDAIASLRGLGQPATTTESVTP</sequence>
<comment type="caution">
    <text evidence="3">The sequence shown here is derived from an EMBL/GenBank/DDBJ whole genome shotgun (WGS) entry which is preliminary data.</text>
</comment>